<proteinExistence type="predicted"/>
<evidence type="ECO:0008006" key="3">
    <source>
        <dbReference type="Google" id="ProtNLM"/>
    </source>
</evidence>
<sequence length="363" mass="40545">MPSQCAFTTLPLELRAEIASYLTWRDFNVFRQVERLNYSLFTSDRIQLQFPLSAQQVLKIARLGGFLMKDPNDCGASKFLHTVIKAAGLKIRHPKISTQLAQSPYRSRKDADLMRSDWLGCIHRRNLYAVFEALHDEATVYNTPKDLDFIDIESRVLRHPSFAQVVESVWSVTIWNRLPLRLSEGLAATLDLQSTGVSLREHMTGYTRGTKQKVIAGAVGRWSLEVLRENRRNWGEPSGADDRRGNLERTAAKLKEINEVMAMFNSVVSGEEAVEGTETATGMPLLSRLSLANALRQRLLLRLLPSCPSAGWTSPIATSSIQRRFSGRTITHLIGSLGTPATGGAGRQKRLAMEVTAQSQPLR</sequence>
<gene>
    <name evidence="1" type="ORF">BJ508DRAFT_379615</name>
</gene>
<name>A0A3N4HT16_ASCIM</name>
<evidence type="ECO:0000313" key="2">
    <source>
        <dbReference type="Proteomes" id="UP000275078"/>
    </source>
</evidence>
<protein>
    <recommendedName>
        <fullName evidence="3">F-box domain-containing protein</fullName>
    </recommendedName>
</protein>
<evidence type="ECO:0000313" key="1">
    <source>
        <dbReference type="EMBL" id="RPA76146.1"/>
    </source>
</evidence>
<organism evidence="1 2">
    <name type="scientific">Ascobolus immersus RN42</name>
    <dbReference type="NCBI Taxonomy" id="1160509"/>
    <lineage>
        <taxon>Eukaryota</taxon>
        <taxon>Fungi</taxon>
        <taxon>Dikarya</taxon>
        <taxon>Ascomycota</taxon>
        <taxon>Pezizomycotina</taxon>
        <taxon>Pezizomycetes</taxon>
        <taxon>Pezizales</taxon>
        <taxon>Ascobolaceae</taxon>
        <taxon>Ascobolus</taxon>
    </lineage>
</organism>
<keyword evidence="2" id="KW-1185">Reference proteome</keyword>
<dbReference type="EMBL" id="ML119750">
    <property type="protein sequence ID" value="RPA76146.1"/>
    <property type="molecule type" value="Genomic_DNA"/>
</dbReference>
<reference evidence="1 2" key="1">
    <citation type="journal article" date="2018" name="Nat. Ecol. Evol.">
        <title>Pezizomycetes genomes reveal the molecular basis of ectomycorrhizal truffle lifestyle.</title>
        <authorList>
            <person name="Murat C."/>
            <person name="Payen T."/>
            <person name="Noel B."/>
            <person name="Kuo A."/>
            <person name="Morin E."/>
            <person name="Chen J."/>
            <person name="Kohler A."/>
            <person name="Krizsan K."/>
            <person name="Balestrini R."/>
            <person name="Da Silva C."/>
            <person name="Montanini B."/>
            <person name="Hainaut M."/>
            <person name="Levati E."/>
            <person name="Barry K.W."/>
            <person name="Belfiori B."/>
            <person name="Cichocki N."/>
            <person name="Clum A."/>
            <person name="Dockter R.B."/>
            <person name="Fauchery L."/>
            <person name="Guy J."/>
            <person name="Iotti M."/>
            <person name="Le Tacon F."/>
            <person name="Lindquist E.A."/>
            <person name="Lipzen A."/>
            <person name="Malagnac F."/>
            <person name="Mello A."/>
            <person name="Molinier V."/>
            <person name="Miyauchi S."/>
            <person name="Poulain J."/>
            <person name="Riccioni C."/>
            <person name="Rubini A."/>
            <person name="Sitrit Y."/>
            <person name="Splivallo R."/>
            <person name="Traeger S."/>
            <person name="Wang M."/>
            <person name="Zifcakova L."/>
            <person name="Wipf D."/>
            <person name="Zambonelli A."/>
            <person name="Paolocci F."/>
            <person name="Nowrousian M."/>
            <person name="Ottonello S."/>
            <person name="Baldrian P."/>
            <person name="Spatafora J.W."/>
            <person name="Henrissat B."/>
            <person name="Nagy L.G."/>
            <person name="Aury J.M."/>
            <person name="Wincker P."/>
            <person name="Grigoriev I.V."/>
            <person name="Bonfante P."/>
            <person name="Martin F.M."/>
        </authorList>
    </citation>
    <scope>NUCLEOTIDE SEQUENCE [LARGE SCALE GENOMIC DNA]</scope>
    <source>
        <strain evidence="1 2">RN42</strain>
    </source>
</reference>
<accession>A0A3N4HT16</accession>
<dbReference type="AlphaFoldDB" id="A0A3N4HT16"/>
<dbReference type="Proteomes" id="UP000275078">
    <property type="component" value="Unassembled WGS sequence"/>
</dbReference>